<dbReference type="CDD" id="cd02440">
    <property type="entry name" value="AdoMet_MTases"/>
    <property type="match status" value="1"/>
</dbReference>
<sequence>MSDKLIHSPISTSPTKILDVGCGTGIVTVTLAKQWRSAEAIGLDLTPVPKIPGRQLPSNVSFVQGNVLDLGKPGQEKVTNGEIDLIYSRLLLAGMSDWPKYIKTAALLLKPGDGWLEVHDLDWIWYDGSGKPISNDWGWLRLIDSECQKRGLEIECGSRAPKYMEQAGLVDIQTVAYEWRNSSAEDEKDDFMKRFSEYTRIEMPKLIFGFLEMLIEGKGHAKEEVEAWRRQIKTDLAPEKGKHWKFYITYGRRPD</sequence>
<dbReference type="PANTHER" id="PTHR43591:SF24">
    <property type="entry name" value="2-METHOXY-6-POLYPRENYL-1,4-BENZOQUINOL METHYLASE, MITOCHONDRIAL"/>
    <property type="match status" value="1"/>
</dbReference>
<dbReference type="GO" id="GO:0032259">
    <property type="term" value="P:methylation"/>
    <property type="evidence" value="ECO:0007669"/>
    <property type="project" value="UniProtKB-KW"/>
</dbReference>
<dbReference type="InterPro" id="IPR029063">
    <property type="entry name" value="SAM-dependent_MTases_sf"/>
</dbReference>
<gene>
    <name evidence="1" type="ORF">BDV96DRAFT_572946</name>
</gene>
<dbReference type="SUPFAM" id="SSF53335">
    <property type="entry name" value="S-adenosyl-L-methionine-dependent methyltransferases"/>
    <property type="match status" value="1"/>
</dbReference>
<proteinExistence type="predicted"/>
<dbReference type="GO" id="GO:0008168">
    <property type="term" value="F:methyltransferase activity"/>
    <property type="evidence" value="ECO:0007669"/>
    <property type="project" value="UniProtKB-KW"/>
</dbReference>
<keyword evidence="2" id="KW-1185">Reference proteome</keyword>
<dbReference type="AlphaFoldDB" id="A0A6A5ZD15"/>
<protein>
    <submittedName>
        <fullName evidence="1">S-adenosyl-L-methionine-dependent methyltransferase</fullName>
    </submittedName>
</protein>
<name>A0A6A5ZD15_9PLEO</name>
<dbReference type="Pfam" id="PF13489">
    <property type="entry name" value="Methyltransf_23"/>
    <property type="match status" value="1"/>
</dbReference>
<dbReference type="PANTHER" id="PTHR43591">
    <property type="entry name" value="METHYLTRANSFERASE"/>
    <property type="match status" value="1"/>
</dbReference>
<evidence type="ECO:0000313" key="1">
    <source>
        <dbReference type="EMBL" id="KAF2116833.1"/>
    </source>
</evidence>
<dbReference type="EMBL" id="ML977320">
    <property type="protein sequence ID" value="KAF2116833.1"/>
    <property type="molecule type" value="Genomic_DNA"/>
</dbReference>
<accession>A0A6A5ZD15</accession>
<dbReference type="OrthoDB" id="10017101at2759"/>
<keyword evidence="1" id="KW-0808">Transferase</keyword>
<keyword evidence="1" id="KW-0489">Methyltransferase</keyword>
<evidence type="ECO:0000313" key="2">
    <source>
        <dbReference type="Proteomes" id="UP000799770"/>
    </source>
</evidence>
<organism evidence="1 2">
    <name type="scientific">Lophiotrema nucula</name>
    <dbReference type="NCBI Taxonomy" id="690887"/>
    <lineage>
        <taxon>Eukaryota</taxon>
        <taxon>Fungi</taxon>
        <taxon>Dikarya</taxon>
        <taxon>Ascomycota</taxon>
        <taxon>Pezizomycotina</taxon>
        <taxon>Dothideomycetes</taxon>
        <taxon>Pleosporomycetidae</taxon>
        <taxon>Pleosporales</taxon>
        <taxon>Lophiotremataceae</taxon>
        <taxon>Lophiotrema</taxon>
    </lineage>
</organism>
<dbReference type="Gene3D" id="3.40.50.150">
    <property type="entry name" value="Vaccinia Virus protein VP39"/>
    <property type="match status" value="1"/>
</dbReference>
<reference evidence="1" key="1">
    <citation type="journal article" date="2020" name="Stud. Mycol.">
        <title>101 Dothideomycetes genomes: a test case for predicting lifestyles and emergence of pathogens.</title>
        <authorList>
            <person name="Haridas S."/>
            <person name="Albert R."/>
            <person name="Binder M."/>
            <person name="Bloem J."/>
            <person name="Labutti K."/>
            <person name="Salamov A."/>
            <person name="Andreopoulos B."/>
            <person name="Baker S."/>
            <person name="Barry K."/>
            <person name="Bills G."/>
            <person name="Bluhm B."/>
            <person name="Cannon C."/>
            <person name="Castanera R."/>
            <person name="Culley D."/>
            <person name="Daum C."/>
            <person name="Ezra D."/>
            <person name="Gonzalez J."/>
            <person name="Henrissat B."/>
            <person name="Kuo A."/>
            <person name="Liang C."/>
            <person name="Lipzen A."/>
            <person name="Lutzoni F."/>
            <person name="Magnuson J."/>
            <person name="Mondo S."/>
            <person name="Nolan M."/>
            <person name="Ohm R."/>
            <person name="Pangilinan J."/>
            <person name="Park H.-J."/>
            <person name="Ramirez L."/>
            <person name="Alfaro M."/>
            <person name="Sun H."/>
            <person name="Tritt A."/>
            <person name="Yoshinaga Y."/>
            <person name="Zwiers L.-H."/>
            <person name="Turgeon B."/>
            <person name="Goodwin S."/>
            <person name="Spatafora J."/>
            <person name="Crous P."/>
            <person name="Grigoriev I."/>
        </authorList>
    </citation>
    <scope>NUCLEOTIDE SEQUENCE</scope>
    <source>
        <strain evidence="1">CBS 627.86</strain>
    </source>
</reference>
<dbReference type="Proteomes" id="UP000799770">
    <property type="component" value="Unassembled WGS sequence"/>
</dbReference>